<evidence type="ECO:0000313" key="2">
    <source>
        <dbReference type="EMBL" id="MET8433951.1"/>
    </source>
</evidence>
<keyword evidence="1" id="KW-0472">Membrane</keyword>
<feature type="transmembrane region" description="Helical" evidence="1">
    <location>
        <begin position="178"/>
        <end position="201"/>
    </location>
</feature>
<sequence length="330" mass="35204">MSAIGLRTPVAPASGLRGPVRVLLRQHRRALWAAGALLVLSVAVVVGLRIWVAVASSAERCADGDTTRCGDGLYLTTYARTSAETFLEDGGTVILLLTALIGAFVAGPLIARELESGTYRMAWTQSVSPTRWLVARLTVPAALATAGITVLVLVYRWGRSYLLESPYTSGLSWHLQSVYPAIGPVAVGYAVLATAVGALTALVVRRTVLSLSASLLVIGVVVKAMERVRADLWPTDRFLGGHNPGADAWLINGGKLTASGKELLWKDCYSTDRMADPAACMRNRGGITDFLDAHPASHFWPLQLVETGILLVLAAAAVALAFRVLRRRHG</sequence>
<feature type="transmembrane region" description="Helical" evidence="1">
    <location>
        <begin position="307"/>
        <end position="325"/>
    </location>
</feature>
<keyword evidence="3" id="KW-1185">Reference proteome</keyword>
<feature type="transmembrane region" description="Helical" evidence="1">
    <location>
        <begin position="30"/>
        <end position="52"/>
    </location>
</feature>
<comment type="caution">
    <text evidence="2">The sequence shown here is derived from an EMBL/GenBank/DDBJ whole genome shotgun (WGS) entry which is preliminary data.</text>
</comment>
<feature type="transmembrane region" description="Helical" evidence="1">
    <location>
        <begin position="208"/>
        <end position="225"/>
    </location>
</feature>
<proteinExistence type="predicted"/>
<gene>
    <name evidence="2" type="ORF">ABZV61_14360</name>
</gene>
<dbReference type="RefSeq" id="WP_356709775.1">
    <property type="nucleotide sequence ID" value="NZ_JBEXIP010000009.1"/>
</dbReference>
<name>A0ABV2U8Z4_9ACTN</name>
<reference evidence="2 3" key="1">
    <citation type="submission" date="2024-06" db="EMBL/GenBank/DDBJ databases">
        <title>The Natural Products Discovery Center: Release of the First 8490 Sequenced Strains for Exploring Actinobacteria Biosynthetic Diversity.</title>
        <authorList>
            <person name="Kalkreuter E."/>
            <person name="Kautsar S.A."/>
            <person name="Yang D."/>
            <person name="Bader C.D."/>
            <person name="Teijaro C.N."/>
            <person name="Fluegel L."/>
            <person name="Davis C.M."/>
            <person name="Simpson J.R."/>
            <person name="Lauterbach L."/>
            <person name="Steele A.D."/>
            <person name="Gui C."/>
            <person name="Meng S."/>
            <person name="Li G."/>
            <person name="Viehrig K."/>
            <person name="Ye F."/>
            <person name="Su P."/>
            <person name="Kiefer A.F."/>
            <person name="Nichols A."/>
            <person name="Cepeda A.J."/>
            <person name="Yan W."/>
            <person name="Fan B."/>
            <person name="Jiang Y."/>
            <person name="Adhikari A."/>
            <person name="Zheng C.-J."/>
            <person name="Schuster L."/>
            <person name="Cowan T.M."/>
            <person name="Smanski M.J."/>
            <person name="Chevrette M.G."/>
            <person name="De Carvalho L.P.S."/>
            <person name="Shen B."/>
        </authorList>
    </citation>
    <scope>NUCLEOTIDE SEQUENCE [LARGE SCALE GENOMIC DNA]</scope>
    <source>
        <strain evidence="2 3">NPDC005137</strain>
    </source>
</reference>
<protein>
    <submittedName>
        <fullName evidence="2">ABC transporter permease</fullName>
    </submittedName>
</protein>
<keyword evidence="1" id="KW-0812">Transmembrane</keyword>
<feature type="transmembrane region" description="Helical" evidence="1">
    <location>
        <begin position="132"/>
        <end position="158"/>
    </location>
</feature>
<evidence type="ECO:0000313" key="3">
    <source>
        <dbReference type="Proteomes" id="UP001550044"/>
    </source>
</evidence>
<evidence type="ECO:0000256" key="1">
    <source>
        <dbReference type="SAM" id="Phobius"/>
    </source>
</evidence>
<organism evidence="2 3">
    <name type="scientific">Streptomyces sp. 900116325</name>
    <dbReference type="NCBI Taxonomy" id="3154295"/>
    <lineage>
        <taxon>Bacteria</taxon>
        <taxon>Bacillati</taxon>
        <taxon>Actinomycetota</taxon>
        <taxon>Actinomycetes</taxon>
        <taxon>Kitasatosporales</taxon>
        <taxon>Streptomycetaceae</taxon>
        <taxon>Streptomyces</taxon>
    </lineage>
</organism>
<dbReference type="Proteomes" id="UP001550044">
    <property type="component" value="Unassembled WGS sequence"/>
</dbReference>
<feature type="transmembrane region" description="Helical" evidence="1">
    <location>
        <begin position="92"/>
        <end position="111"/>
    </location>
</feature>
<keyword evidence="1" id="KW-1133">Transmembrane helix</keyword>
<dbReference type="EMBL" id="JBEXIP010000009">
    <property type="protein sequence ID" value="MET8433951.1"/>
    <property type="molecule type" value="Genomic_DNA"/>
</dbReference>
<accession>A0ABV2U8Z4</accession>